<evidence type="ECO:0000313" key="3">
    <source>
        <dbReference type="EMBL" id="HIV85846.1"/>
    </source>
</evidence>
<name>A0A9D1TLS8_9FIRM</name>
<dbReference type="GO" id="GO:0005524">
    <property type="term" value="F:ATP binding"/>
    <property type="evidence" value="ECO:0007669"/>
    <property type="project" value="UniProtKB-KW"/>
</dbReference>
<keyword evidence="2" id="KW-0963">Cytoplasm</keyword>
<dbReference type="PANTHER" id="PTHR37825">
    <property type="entry name" value="TRNA(MET) CYTIDINE ACETATE LIGASE"/>
    <property type="match status" value="1"/>
</dbReference>
<comment type="catalytic activity">
    <reaction evidence="2">
        <text>cytidine(34) in elongator tRNA(Met) + acetate + ATP = N(4)-acetylcytidine(34) in elongator tRNA(Met) + AMP + diphosphate</text>
        <dbReference type="Rhea" id="RHEA:58144"/>
        <dbReference type="Rhea" id="RHEA-COMP:10693"/>
        <dbReference type="Rhea" id="RHEA-COMP:10694"/>
        <dbReference type="ChEBI" id="CHEBI:30089"/>
        <dbReference type="ChEBI" id="CHEBI:30616"/>
        <dbReference type="ChEBI" id="CHEBI:33019"/>
        <dbReference type="ChEBI" id="CHEBI:74900"/>
        <dbReference type="ChEBI" id="CHEBI:82748"/>
        <dbReference type="ChEBI" id="CHEBI:456215"/>
    </reaction>
</comment>
<accession>A0A9D1TLS8</accession>
<reference evidence="3" key="2">
    <citation type="submission" date="2021-04" db="EMBL/GenBank/DDBJ databases">
        <authorList>
            <person name="Gilroy R."/>
        </authorList>
    </citation>
    <scope>NUCLEOTIDE SEQUENCE</scope>
    <source>
        <strain evidence="3">5790</strain>
    </source>
</reference>
<dbReference type="NCBIfam" id="NF010191">
    <property type="entry name" value="PRK13670.1"/>
    <property type="match status" value="1"/>
</dbReference>
<keyword evidence="2" id="KW-0436">Ligase</keyword>
<evidence type="ECO:0000256" key="2">
    <source>
        <dbReference type="HAMAP-Rule" id="MF_01539"/>
    </source>
</evidence>
<dbReference type="HAMAP" id="MF_01539">
    <property type="entry name" value="TmcAL"/>
    <property type="match status" value="1"/>
</dbReference>
<dbReference type="Pfam" id="PF05636">
    <property type="entry name" value="HIGH_NTase1"/>
    <property type="match status" value="1"/>
</dbReference>
<feature type="binding site" evidence="2">
    <location>
        <begin position="7"/>
        <end position="20"/>
    </location>
    <ligand>
        <name>ATP</name>
        <dbReference type="ChEBI" id="CHEBI:30616"/>
    </ligand>
</feature>
<dbReference type="GO" id="GO:0016879">
    <property type="term" value="F:ligase activity, forming carbon-nitrogen bonds"/>
    <property type="evidence" value="ECO:0007669"/>
    <property type="project" value="UniProtKB-UniRule"/>
</dbReference>
<keyword evidence="2" id="KW-0067">ATP-binding</keyword>
<dbReference type="Proteomes" id="UP000824162">
    <property type="component" value="Unassembled WGS sequence"/>
</dbReference>
<dbReference type="PANTHER" id="PTHR37825:SF1">
    <property type="entry name" value="TRNA(MET) CYTIDINE ACETATE LIGASE"/>
    <property type="match status" value="1"/>
</dbReference>
<dbReference type="GO" id="GO:0005737">
    <property type="term" value="C:cytoplasm"/>
    <property type="evidence" value="ECO:0007669"/>
    <property type="project" value="UniProtKB-SubCell"/>
</dbReference>
<comment type="function">
    <text evidence="2">Catalyzes the formation of N(4)-acetylcytidine (ac(4)C) at the wobble position of elongator tRNA(Met), using acetate and ATP as substrates. First activates an acetate ion to form acetyladenylate (Ac-AMP) and then transfers the acetyl group to tRNA to form ac(4)C34.</text>
</comment>
<keyword evidence="2" id="KW-0694">RNA-binding</keyword>
<dbReference type="GO" id="GO:0006400">
    <property type="term" value="P:tRNA modification"/>
    <property type="evidence" value="ECO:0007669"/>
    <property type="project" value="UniProtKB-UniRule"/>
</dbReference>
<organism evidence="3 4">
    <name type="scientific">Candidatus Monoglobus merdigallinarum</name>
    <dbReference type="NCBI Taxonomy" id="2838698"/>
    <lineage>
        <taxon>Bacteria</taxon>
        <taxon>Bacillati</taxon>
        <taxon>Bacillota</taxon>
        <taxon>Clostridia</taxon>
        <taxon>Monoglobales</taxon>
        <taxon>Monoglobaceae</taxon>
        <taxon>Monoglobus</taxon>
    </lineage>
</organism>
<keyword evidence="1 2" id="KW-0819">tRNA processing</keyword>
<gene>
    <name evidence="2" type="primary">tmcAL</name>
    <name evidence="3" type="ORF">H9900_03440</name>
</gene>
<dbReference type="EMBL" id="DXIJ01000066">
    <property type="protein sequence ID" value="HIV85846.1"/>
    <property type="molecule type" value="Genomic_DNA"/>
</dbReference>
<dbReference type="GO" id="GO:0000049">
    <property type="term" value="F:tRNA binding"/>
    <property type="evidence" value="ECO:0007669"/>
    <property type="project" value="UniProtKB-KW"/>
</dbReference>
<feature type="binding site" evidence="2">
    <location>
        <position position="101"/>
    </location>
    <ligand>
        <name>ATP</name>
        <dbReference type="ChEBI" id="CHEBI:30616"/>
    </ligand>
</feature>
<proteinExistence type="inferred from homology"/>
<keyword evidence="2" id="KW-0547">Nucleotide-binding</keyword>
<evidence type="ECO:0000256" key="1">
    <source>
        <dbReference type="ARBA" id="ARBA00022694"/>
    </source>
</evidence>
<comment type="similarity">
    <text evidence="2">Belongs to the TmcAL family.</text>
</comment>
<dbReference type="InterPro" id="IPR014729">
    <property type="entry name" value="Rossmann-like_a/b/a_fold"/>
</dbReference>
<reference evidence="3" key="1">
    <citation type="journal article" date="2021" name="PeerJ">
        <title>Extensive microbial diversity within the chicken gut microbiome revealed by metagenomics and culture.</title>
        <authorList>
            <person name="Gilroy R."/>
            <person name="Ravi A."/>
            <person name="Getino M."/>
            <person name="Pursley I."/>
            <person name="Horton D.L."/>
            <person name="Alikhan N.F."/>
            <person name="Baker D."/>
            <person name="Gharbi K."/>
            <person name="Hall N."/>
            <person name="Watson M."/>
            <person name="Adriaenssens E.M."/>
            <person name="Foster-Nyarko E."/>
            <person name="Jarju S."/>
            <person name="Secka A."/>
            <person name="Antonio M."/>
            <person name="Oren A."/>
            <person name="Chaudhuri R.R."/>
            <person name="La Ragione R."/>
            <person name="Hildebrand F."/>
            <person name="Pallen M.J."/>
        </authorList>
    </citation>
    <scope>NUCLEOTIDE SEQUENCE</scope>
    <source>
        <strain evidence="3">5790</strain>
    </source>
</reference>
<evidence type="ECO:0000313" key="4">
    <source>
        <dbReference type="Proteomes" id="UP000824162"/>
    </source>
</evidence>
<keyword evidence="2" id="KW-0820">tRNA-binding</keyword>
<comment type="subcellular location">
    <subcellularLocation>
        <location evidence="2">Cytoplasm</location>
    </subcellularLocation>
</comment>
<dbReference type="EC" id="6.3.4.-" evidence="2"/>
<dbReference type="InterPro" id="IPR008513">
    <property type="entry name" value="tRNA(Met)_cyd_acetate_ligase"/>
</dbReference>
<dbReference type="Gene3D" id="3.40.50.620">
    <property type="entry name" value="HUPs"/>
    <property type="match status" value="1"/>
</dbReference>
<feature type="binding site" evidence="2">
    <location>
        <position position="162"/>
    </location>
    <ligand>
        <name>ATP</name>
        <dbReference type="ChEBI" id="CHEBI:30616"/>
    </ligand>
</feature>
<comment type="caution">
    <text evidence="3">The sequence shown here is derived from an EMBL/GenBank/DDBJ whole genome shotgun (WGS) entry which is preliminary data.</text>
</comment>
<dbReference type="SUPFAM" id="SSF52374">
    <property type="entry name" value="Nucleotidylyl transferase"/>
    <property type="match status" value="1"/>
</dbReference>
<feature type="binding site" evidence="2">
    <location>
        <position position="187"/>
    </location>
    <ligand>
        <name>ATP</name>
        <dbReference type="ChEBI" id="CHEBI:30616"/>
    </ligand>
</feature>
<protein>
    <recommendedName>
        <fullName evidence="2">tRNA(Met) cytidine acetate ligase</fullName>
        <ecNumber evidence="2">6.3.4.-</ecNumber>
    </recommendedName>
</protein>
<comment type="caution">
    <text evidence="2">Lacks conserved residue(s) required for the propagation of feature annotation.</text>
</comment>
<sequence length="377" mass="41547">MKVCGIVCEYNPFHNGHKHQIDVIKNRLGYDTVVGVMSGNFTQRGDVAVFDKSVRANAAIMNGMDLVVDLPTVHALQSAEIFAENAVFILNALGVDALSFGSESEDLDSMKRLAQLFVKESPEFVSALKSELRQGKPYHLARSSAASKILGGGCGDILKEPNNILAIEYLKALLRLDSPMIPHPIKRDSSHHNDSEIYGSIASATAVRSGLKNQNPSALSAVPDNCGKLYKQSKIHDIERLSTAIISKIILSDAELIRKVPDVSEGLENKIKKAARDSKSFSELCDNIKSKRYAHSRIRRILINFLLGITADNASVRPQYIKILGFGSKGQMLLNHKKKTCPLPLAKNRNAVKNNPAAAKLWDRELQFDMIYKLSEV</sequence>
<dbReference type="AlphaFoldDB" id="A0A9D1TLS8"/>